<evidence type="ECO:0000313" key="2">
    <source>
        <dbReference type="Proteomes" id="UP001501410"/>
    </source>
</evidence>
<sequence length="60" mass="6645">MYVCMVMADKDNCLSLIAKKALKRGEVYKSVGKMPADHNSVSLVCLPHFFAVRLADVSDQ</sequence>
<name>A0ABP8MXU2_9BACT</name>
<gene>
    <name evidence="1" type="ORF">GCM10023092_21150</name>
</gene>
<comment type="caution">
    <text evidence="1">The sequence shown here is derived from an EMBL/GenBank/DDBJ whole genome shotgun (WGS) entry which is preliminary data.</text>
</comment>
<reference evidence="2" key="1">
    <citation type="journal article" date="2019" name="Int. J. Syst. Evol. Microbiol.">
        <title>The Global Catalogue of Microorganisms (GCM) 10K type strain sequencing project: providing services to taxonomists for standard genome sequencing and annotation.</title>
        <authorList>
            <consortium name="The Broad Institute Genomics Platform"/>
            <consortium name="The Broad Institute Genome Sequencing Center for Infectious Disease"/>
            <person name="Wu L."/>
            <person name="Ma J."/>
        </authorList>
    </citation>
    <scope>NUCLEOTIDE SEQUENCE [LARGE SCALE GENOMIC DNA]</scope>
    <source>
        <strain evidence="2">JCM 31921</strain>
    </source>
</reference>
<accession>A0ABP8MXU2</accession>
<dbReference type="Proteomes" id="UP001501410">
    <property type="component" value="Unassembled WGS sequence"/>
</dbReference>
<proteinExistence type="predicted"/>
<dbReference type="EMBL" id="BAABEZ010000022">
    <property type="protein sequence ID" value="GAA4456211.1"/>
    <property type="molecule type" value="Genomic_DNA"/>
</dbReference>
<evidence type="ECO:0000313" key="1">
    <source>
        <dbReference type="EMBL" id="GAA4456211.1"/>
    </source>
</evidence>
<keyword evidence="2" id="KW-1185">Reference proteome</keyword>
<organism evidence="1 2">
    <name type="scientific">Rurimicrobium arvi</name>
    <dbReference type="NCBI Taxonomy" id="2049916"/>
    <lineage>
        <taxon>Bacteria</taxon>
        <taxon>Pseudomonadati</taxon>
        <taxon>Bacteroidota</taxon>
        <taxon>Chitinophagia</taxon>
        <taxon>Chitinophagales</taxon>
        <taxon>Chitinophagaceae</taxon>
        <taxon>Rurimicrobium</taxon>
    </lineage>
</organism>
<protein>
    <submittedName>
        <fullName evidence="1">Uncharacterized protein</fullName>
    </submittedName>
</protein>